<dbReference type="HOGENOM" id="CLU_009583_2_0_11"/>
<dbReference type="STRING" id="1348662.CARG_01090"/>
<keyword evidence="2" id="KW-0808">Transferase</keyword>
<dbReference type="InterPro" id="IPR050194">
    <property type="entry name" value="Glycosyltransferase_grp1"/>
</dbReference>
<organism evidence="5 6">
    <name type="scientific">Corynebacterium argentoratense DSM 44202</name>
    <dbReference type="NCBI Taxonomy" id="1348662"/>
    <lineage>
        <taxon>Bacteria</taxon>
        <taxon>Bacillati</taxon>
        <taxon>Actinomycetota</taxon>
        <taxon>Actinomycetes</taxon>
        <taxon>Mycobacteriales</taxon>
        <taxon>Corynebacteriaceae</taxon>
        <taxon>Corynebacterium</taxon>
    </lineage>
</organism>
<evidence type="ECO:0000256" key="1">
    <source>
        <dbReference type="ARBA" id="ARBA00022676"/>
    </source>
</evidence>
<evidence type="ECO:0000256" key="2">
    <source>
        <dbReference type="ARBA" id="ARBA00022679"/>
    </source>
</evidence>
<protein>
    <recommendedName>
        <fullName evidence="7">GDP-mannose-dependent alpha-mannosyltransferase</fullName>
    </recommendedName>
</protein>
<feature type="domain" description="Glycosyl transferase family 1" evidence="3">
    <location>
        <begin position="193"/>
        <end position="332"/>
    </location>
</feature>
<dbReference type="EMBL" id="CP006365">
    <property type="protein sequence ID" value="AGU14415.1"/>
    <property type="molecule type" value="Genomic_DNA"/>
</dbReference>
<name>U3GSJ7_9CORY</name>
<dbReference type="GeneID" id="78249093"/>
<dbReference type="PANTHER" id="PTHR45947:SF3">
    <property type="entry name" value="SULFOQUINOVOSYL TRANSFERASE SQD2"/>
    <property type="match status" value="1"/>
</dbReference>
<evidence type="ECO:0000259" key="4">
    <source>
        <dbReference type="Pfam" id="PF13439"/>
    </source>
</evidence>
<dbReference type="KEGG" id="caz:CARG_01090"/>
<accession>U3GSJ7</accession>
<keyword evidence="1" id="KW-0328">Glycosyltransferase</keyword>
<evidence type="ECO:0008006" key="7">
    <source>
        <dbReference type="Google" id="ProtNLM"/>
    </source>
</evidence>
<dbReference type="SUPFAM" id="SSF53756">
    <property type="entry name" value="UDP-Glycosyltransferase/glycogen phosphorylase"/>
    <property type="match status" value="1"/>
</dbReference>
<evidence type="ECO:0000313" key="5">
    <source>
        <dbReference type="EMBL" id="AGU14415.1"/>
    </source>
</evidence>
<gene>
    <name evidence="5" type="ORF">CARG_01090</name>
</gene>
<feature type="domain" description="Glycosyltransferase subfamily 4-like N-terminal" evidence="4">
    <location>
        <begin position="14"/>
        <end position="183"/>
    </location>
</feature>
<evidence type="ECO:0000259" key="3">
    <source>
        <dbReference type="Pfam" id="PF00534"/>
    </source>
</evidence>
<dbReference type="Pfam" id="PF13439">
    <property type="entry name" value="Glyco_transf_4"/>
    <property type="match status" value="1"/>
</dbReference>
<dbReference type="InterPro" id="IPR001296">
    <property type="entry name" value="Glyco_trans_1"/>
</dbReference>
<dbReference type="Pfam" id="PF00534">
    <property type="entry name" value="Glycos_transf_1"/>
    <property type="match status" value="1"/>
</dbReference>
<dbReference type="RefSeq" id="WP_020975537.1">
    <property type="nucleotide sequence ID" value="NC_022198.1"/>
</dbReference>
<dbReference type="AlphaFoldDB" id="U3GSJ7"/>
<keyword evidence="6" id="KW-1185">Reference proteome</keyword>
<dbReference type="CDD" id="cd03814">
    <property type="entry name" value="GT4-like"/>
    <property type="match status" value="1"/>
</dbReference>
<dbReference type="PATRIC" id="fig|1348662.3.peg.212"/>
<dbReference type="GO" id="GO:1901137">
    <property type="term" value="P:carbohydrate derivative biosynthetic process"/>
    <property type="evidence" value="ECO:0007669"/>
    <property type="project" value="UniProtKB-ARBA"/>
</dbReference>
<proteinExistence type="predicted"/>
<dbReference type="GO" id="GO:0016758">
    <property type="term" value="F:hexosyltransferase activity"/>
    <property type="evidence" value="ECO:0007669"/>
    <property type="project" value="TreeGrafter"/>
</dbReference>
<dbReference type="Proteomes" id="UP000016943">
    <property type="component" value="Chromosome"/>
</dbReference>
<dbReference type="Gene3D" id="3.40.50.2000">
    <property type="entry name" value="Glycogen Phosphorylase B"/>
    <property type="match status" value="2"/>
</dbReference>
<dbReference type="PANTHER" id="PTHR45947">
    <property type="entry name" value="SULFOQUINOVOSYL TRANSFERASE SQD2"/>
    <property type="match status" value="1"/>
</dbReference>
<evidence type="ECO:0000313" key="6">
    <source>
        <dbReference type="Proteomes" id="UP000016943"/>
    </source>
</evidence>
<dbReference type="InterPro" id="IPR028098">
    <property type="entry name" value="Glyco_trans_4-like_N"/>
</dbReference>
<dbReference type="eggNOG" id="COG0438">
    <property type="taxonomic scope" value="Bacteria"/>
</dbReference>
<dbReference type="GO" id="GO:1903509">
    <property type="term" value="P:liposaccharide metabolic process"/>
    <property type="evidence" value="ECO:0007669"/>
    <property type="project" value="UniProtKB-ARBA"/>
</dbReference>
<dbReference type="OrthoDB" id="9802525at2"/>
<sequence length="400" mass="43684">MRAAIVAESFLPNVNGVTNSVLRILEYLRDNGHDALVIAPGARDFEEEIPEYAGFPIVRVPTIMVPMINSLPIGVPMPAVINALRSFHPDVIHLASPFVLGGAGASAAKQLDIPCVGVYQTDVAGFAQKYNLAPLIAMSWEWTKAIHNKCQLTLAPSSATISTLRSHGIRNVHQWARGVDAQRFNPSKRSQQLRTQWNPTGAQTIVGYVGRLAAEKGVERLAQVDAQPDMQLVIVGDGPERPTLEALMPNAVFTGALDGEELAQAYASFDIFCHTGEFETFCQTIQEALASGIPAIGPNAGGPIDLICPGSHGALLDVDTYQDTVVNTIRQLRAPNSYPTLCQNARDSIEGKTWEALCEQLLDYYQQAMSATSPRWRRTIAAPIQRVRRAVALRPWQKQR</sequence>
<reference evidence="5 6" key="1">
    <citation type="journal article" date="2013" name="Genome Announc.">
        <title>Whole-Genome Sequence of the Clinical Strain Corynebacterium argentoratense DSM 44202, Isolated from a Human Throat Specimen.</title>
        <authorList>
            <person name="Bomholt C."/>
            <person name="Glaub A."/>
            <person name="Gravermann K."/>
            <person name="Albersmeier A."/>
            <person name="Brinkrolf K."/>
            <person name="Ruckert C."/>
            <person name="Tauch A."/>
        </authorList>
    </citation>
    <scope>NUCLEOTIDE SEQUENCE [LARGE SCALE GENOMIC DNA]</scope>
    <source>
        <strain evidence="5">DSM 44202</strain>
    </source>
</reference>